<dbReference type="EMBL" id="CP072425">
    <property type="protein sequence ID" value="QTL34749.1"/>
    <property type="molecule type" value="Genomic_DNA"/>
</dbReference>
<dbReference type="Proteomes" id="UP000665025">
    <property type="component" value="Chromosome 1"/>
</dbReference>
<sequence>MFKNKLILKSVIAVWFFNSSLALAEGEMTYGDRLIKGTHNSYSGSIDRQGNHRGSIIQQLNKGFKSLEFDVHPYNKQNIYLNHWSAKEREFTTFSLGEDTFSLDYRPDNGQVAINRFSDDGAGSATIYKNVYLSHWSPKAREFTSFTFNGKAFVLAYQQQDGLVGIAEFSYHNDQGALNNVYLGDWANKKRVFTAFSLEERAFVVNYREDSGLISIDEFNYHDGKATLSNVYQGSWAKKSREFSTFKLMLDSEERVFIANYREDSGQFSIDEFNINGHAVSLGQVYKANWARDRARELATFSVDDKAYIVNYTHSNGIVSIDEFFRGQNEFEMGKAVHLTFSDAERKITALNVQRVSEREDGHPVLYLGNYRRDNGQVSVDRIELNTPTMGHDDIGHDVDFNGNPADLRLEAWLQVIADWQAANPTDREPLFLMIELKGHHRLEDYFRLWLPGDKVNHVINTVYRTFGQDNVRLFDSKRAKEIESDVVNANTPYAKLMGKVILYIEPKKDILGEDDDCERDDFIDDTEAVVKSSMEKSYEELCGFRYGSKIIAKKYKGLACAKNKSCTHPGDEYLHRLFRMGEGDSSDAGNYPNWYCGVFNFLSSDIVDQRYLGLTCPDKG</sequence>
<name>A0ABX7V1R5_9GAMM</name>
<reference evidence="2 3" key="1">
    <citation type="submission" date="2021-03" db="EMBL/GenBank/DDBJ databases">
        <title>Complete Genome of Pseudoalteromonas viridis Strain BBR56, a new biocontrol bacterial candidate.</title>
        <authorList>
            <person name="Handayani D.P."/>
            <person name="Isnansetyo A."/>
            <person name="Istiqomah I."/>
            <person name="Jumina J."/>
        </authorList>
    </citation>
    <scope>NUCLEOTIDE SEQUENCE [LARGE SCALE GENOMIC DNA]</scope>
    <source>
        <strain evidence="2 3">BBR56</strain>
    </source>
</reference>
<dbReference type="SUPFAM" id="SSF51695">
    <property type="entry name" value="PLC-like phosphodiesterases"/>
    <property type="match status" value="1"/>
</dbReference>
<keyword evidence="1" id="KW-0732">Signal</keyword>
<evidence type="ECO:0000313" key="3">
    <source>
        <dbReference type="Proteomes" id="UP000665025"/>
    </source>
</evidence>
<accession>A0ABX7V1R5</accession>
<keyword evidence="3" id="KW-1185">Reference proteome</keyword>
<dbReference type="InterPro" id="IPR017946">
    <property type="entry name" value="PLC-like_Pdiesterase_TIM-brl"/>
</dbReference>
<protein>
    <submittedName>
        <fullName evidence="2">Uncharacterized protein</fullName>
    </submittedName>
</protein>
<feature type="chain" id="PRO_5045816151" evidence="1">
    <location>
        <begin position="25"/>
        <end position="621"/>
    </location>
</feature>
<proteinExistence type="predicted"/>
<evidence type="ECO:0000256" key="1">
    <source>
        <dbReference type="SAM" id="SignalP"/>
    </source>
</evidence>
<evidence type="ECO:0000313" key="2">
    <source>
        <dbReference type="EMBL" id="QTL34749.1"/>
    </source>
</evidence>
<feature type="signal peptide" evidence="1">
    <location>
        <begin position="1"/>
        <end position="24"/>
    </location>
</feature>
<dbReference type="RefSeq" id="WP_209051760.1">
    <property type="nucleotide sequence ID" value="NZ_CP072425.1"/>
</dbReference>
<organism evidence="2 3">
    <name type="scientific">Pseudoalteromonas viridis</name>
    <dbReference type="NCBI Taxonomy" id="339617"/>
    <lineage>
        <taxon>Bacteria</taxon>
        <taxon>Pseudomonadati</taxon>
        <taxon>Pseudomonadota</taxon>
        <taxon>Gammaproteobacteria</taxon>
        <taxon>Alteromonadales</taxon>
        <taxon>Pseudoalteromonadaceae</taxon>
        <taxon>Pseudoalteromonas</taxon>
    </lineage>
</organism>
<gene>
    <name evidence="2" type="ORF">J5X90_14575</name>
</gene>